<gene>
    <name evidence="7" type="ORF">BFC18_04560</name>
</gene>
<name>A0A1E7ZEP9_9ALTE</name>
<dbReference type="AlphaFoldDB" id="A0A1E7ZEP9"/>
<feature type="domain" description="Aminoacyl-transfer RNA synthetases class-II family profile" evidence="6">
    <location>
        <begin position="17"/>
        <end position="322"/>
    </location>
</feature>
<dbReference type="EMBL" id="MDHN01000008">
    <property type="protein sequence ID" value="OFC71981.1"/>
    <property type="molecule type" value="Genomic_DNA"/>
</dbReference>
<evidence type="ECO:0000256" key="1">
    <source>
        <dbReference type="ARBA" id="ARBA00011738"/>
    </source>
</evidence>
<dbReference type="InterPro" id="IPR018149">
    <property type="entry name" value="Lys-tRNA-synth_II_C"/>
</dbReference>
<sequence>MQTPSDAWQPTAAFDNLRQRAALLRTIREFFYQRDVLEVDTPLLSHGTVTDVHLAAFSSAFSHSETGKPETLYLQTSPEYAMKRLLCAGSDSIYQICKAFRHEGAGRFHNPEFTMLEWYRTGFDHHALMAEMDELLQATLNTDPAEKVSYQDVFIRQLSVDPLTAPVEVLQKKAVECGLDMNAGLPDDADTLLQLLFSLYIEPLIGADSPCFVYGFPASQAALAKVNADDPRTADRFEVYFKGVELANGFYELANASEQRQRFLADNAKREEIGLPPLPVDEYFLSALASGLPDCAGVALGIDRLLMLKLGASHIQDVITFPVSRA</sequence>
<evidence type="ECO:0000256" key="2">
    <source>
        <dbReference type="ARBA" id="ARBA00022598"/>
    </source>
</evidence>
<dbReference type="NCBIfam" id="NF006828">
    <property type="entry name" value="PRK09350.1"/>
    <property type="match status" value="1"/>
</dbReference>
<evidence type="ECO:0000256" key="3">
    <source>
        <dbReference type="ARBA" id="ARBA00022741"/>
    </source>
</evidence>
<comment type="catalytic activity">
    <reaction evidence="5">
        <text>D-beta-lysine + L-lysyl-[protein] + ATP = N(6)-((3R)-3,6-diaminohexanoyl)-L-lysyl-[protein] + AMP + diphosphate + H(+)</text>
        <dbReference type="Rhea" id="RHEA:83435"/>
        <dbReference type="Rhea" id="RHEA-COMP:9752"/>
        <dbReference type="Rhea" id="RHEA-COMP:20131"/>
        <dbReference type="ChEBI" id="CHEBI:15378"/>
        <dbReference type="ChEBI" id="CHEBI:29969"/>
        <dbReference type="ChEBI" id="CHEBI:30616"/>
        <dbReference type="ChEBI" id="CHEBI:33019"/>
        <dbReference type="ChEBI" id="CHEBI:84138"/>
        <dbReference type="ChEBI" id="CHEBI:156053"/>
        <dbReference type="ChEBI" id="CHEBI:456215"/>
    </reaction>
    <physiologicalReaction direction="left-to-right" evidence="5">
        <dbReference type="Rhea" id="RHEA:83436"/>
    </physiologicalReaction>
</comment>
<dbReference type="RefSeq" id="WP_070123763.1">
    <property type="nucleotide sequence ID" value="NZ_MDHN01000008.1"/>
</dbReference>
<keyword evidence="2" id="KW-0436">Ligase</keyword>
<dbReference type="Gene3D" id="3.30.930.10">
    <property type="entry name" value="Bira Bifunctional Protein, Domain 2"/>
    <property type="match status" value="1"/>
</dbReference>
<dbReference type="InterPro" id="IPR045864">
    <property type="entry name" value="aa-tRNA-synth_II/BPL/LPL"/>
</dbReference>
<evidence type="ECO:0000256" key="4">
    <source>
        <dbReference type="ARBA" id="ARBA00022840"/>
    </source>
</evidence>
<dbReference type="SUPFAM" id="SSF55681">
    <property type="entry name" value="Class II aaRS and biotin synthetases"/>
    <property type="match status" value="1"/>
</dbReference>
<comment type="subunit">
    <text evidence="1">Homodimer.</text>
</comment>
<dbReference type="FunFam" id="3.30.930.10:FF:000017">
    <property type="entry name" value="Elongation factor P--(R)-beta-lysine ligase"/>
    <property type="match status" value="1"/>
</dbReference>
<dbReference type="GO" id="GO:0004824">
    <property type="term" value="F:lysine-tRNA ligase activity"/>
    <property type="evidence" value="ECO:0007669"/>
    <property type="project" value="InterPro"/>
</dbReference>
<dbReference type="GO" id="GO:0005524">
    <property type="term" value="F:ATP binding"/>
    <property type="evidence" value="ECO:0007669"/>
    <property type="project" value="UniProtKB-KW"/>
</dbReference>
<evidence type="ECO:0000256" key="5">
    <source>
        <dbReference type="ARBA" id="ARBA00052794"/>
    </source>
</evidence>
<dbReference type="STRING" id="1656094.BFC18_04560"/>
<keyword evidence="4" id="KW-0067">ATP-binding</keyword>
<evidence type="ECO:0000313" key="8">
    <source>
        <dbReference type="Proteomes" id="UP000175691"/>
    </source>
</evidence>
<dbReference type="Proteomes" id="UP000175691">
    <property type="component" value="Unassembled WGS sequence"/>
</dbReference>
<proteinExistence type="predicted"/>
<dbReference type="InterPro" id="IPR004364">
    <property type="entry name" value="Aa-tRNA-synt_II"/>
</dbReference>
<dbReference type="PANTHER" id="PTHR42918">
    <property type="entry name" value="LYSYL-TRNA SYNTHETASE"/>
    <property type="match status" value="1"/>
</dbReference>
<evidence type="ECO:0000313" key="7">
    <source>
        <dbReference type="EMBL" id="OFC71981.1"/>
    </source>
</evidence>
<dbReference type="GO" id="GO:0000049">
    <property type="term" value="F:tRNA binding"/>
    <property type="evidence" value="ECO:0007669"/>
    <property type="project" value="TreeGrafter"/>
</dbReference>
<organism evidence="7 8">
    <name type="scientific">Alteromonas confluentis</name>
    <dbReference type="NCBI Taxonomy" id="1656094"/>
    <lineage>
        <taxon>Bacteria</taxon>
        <taxon>Pseudomonadati</taxon>
        <taxon>Pseudomonadota</taxon>
        <taxon>Gammaproteobacteria</taxon>
        <taxon>Alteromonadales</taxon>
        <taxon>Alteromonadaceae</taxon>
        <taxon>Alteromonas/Salinimonas group</taxon>
        <taxon>Alteromonas</taxon>
    </lineage>
</organism>
<dbReference type="PROSITE" id="PS50862">
    <property type="entry name" value="AA_TRNA_LIGASE_II"/>
    <property type="match status" value="1"/>
</dbReference>
<keyword evidence="3" id="KW-0547">Nucleotide-binding</keyword>
<dbReference type="OrthoDB" id="9802326at2"/>
<dbReference type="Pfam" id="PF00152">
    <property type="entry name" value="tRNA-synt_2"/>
    <property type="match status" value="1"/>
</dbReference>
<dbReference type="GO" id="GO:0005829">
    <property type="term" value="C:cytosol"/>
    <property type="evidence" value="ECO:0007669"/>
    <property type="project" value="TreeGrafter"/>
</dbReference>
<dbReference type="PANTHER" id="PTHR42918:SF6">
    <property type="entry name" value="ELONGATION FACTOR P--(R)-BETA-LYSINE LIGASE"/>
    <property type="match status" value="1"/>
</dbReference>
<dbReference type="InterPro" id="IPR004525">
    <property type="entry name" value="EpmA"/>
</dbReference>
<dbReference type="NCBIfam" id="TIGR00462">
    <property type="entry name" value="genX"/>
    <property type="match status" value="1"/>
</dbReference>
<accession>A0A1E7ZEP9</accession>
<dbReference type="GO" id="GO:0006430">
    <property type="term" value="P:lysyl-tRNA aminoacylation"/>
    <property type="evidence" value="ECO:0007669"/>
    <property type="project" value="InterPro"/>
</dbReference>
<evidence type="ECO:0000259" key="6">
    <source>
        <dbReference type="PROSITE" id="PS50862"/>
    </source>
</evidence>
<dbReference type="InterPro" id="IPR006195">
    <property type="entry name" value="aa-tRNA-synth_II"/>
</dbReference>
<keyword evidence="8" id="KW-1185">Reference proteome</keyword>
<dbReference type="PRINTS" id="PR00982">
    <property type="entry name" value="TRNASYNTHLYS"/>
</dbReference>
<protein>
    <submittedName>
        <fullName evidence="7">EF-P lysine aminoacylase GenX</fullName>
    </submittedName>
</protein>
<comment type="caution">
    <text evidence="7">The sequence shown here is derived from an EMBL/GenBank/DDBJ whole genome shotgun (WGS) entry which is preliminary data.</text>
</comment>
<reference evidence="7 8" key="1">
    <citation type="submission" date="2016-08" db="EMBL/GenBank/DDBJ databases">
        <authorList>
            <person name="Seilhamer J.J."/>
        </authorList>
    </citation>
    <scope>NUCLEOTIDE SEQUENCE [LARGE SCALE GENOMIC DNA]</scope>
    <source>
        <strain evidence="7 8">KCTC 42603</strain>
    </source>
</reference>